<protein>
    <submittedName>
        <fullName evidence="2">Branched-subunit amino acid transport protein</fullName>
    </submittedName>
</protein>
<gene>
    <name evidence="2" type="ORF">HDA32_003721</name>
</gene>
<dbReference type="RefSeq" id="WP_179644358.1">
    <property type="nucleotide sequence ID" value="NZ_BAAAYY010000036.1"/>
</dbReference>
<name>A0A852TXV7_9ACTN</name>
<proteinExistence type="predicted"/>
<comment type="caution">
    <text evidence="2">The sequence shown here is derived from an EMBL/GenBank/DDBJ whole genome shotgun (WGS) entry which is preliminary data.</text>
</comment>
<dbReference type="Proteomes" id="UP000589036">
    <property type="component" value="Unassembled WGS sequence"/>
</dbReference>
<keyword evidence="1" id="KW-0812">Transmembrane</keyword>
<sequence length="104" mass="10507">MTLWIAVLATAAGCYLLKFAGLAAPRRLLDHPAVSRFAMTVPIALLAALIALQAVADGRELVVDLPRLAGLGAAVLALLLRAPFLLVIVAAAATAAGLRALGAG</sequence>
<dbReference type="EMBL" id="JACCCC010000001">
    <property type="protein sequence ID" value="NYE48601.1"/>
    <property type="molecule type" value="Genomic_DNA"/>
</dbReference>
<evidence type="ECO:0000313" key="3">
    <source>
        <dbReference type="Proteomes" id="UP000589036"/>
    </source>
</evidence>
<keyword evidence="1" id="KW-0472">Membrane</keyword>
<dbReference type="AlphaFoldDB" id="A0A852TXV7"/>
<keyword evidence="3" id="KW-1185">Reference proteome</keyword>
<evidence type="ECO:0000313" key="2">
    <source>
        <dbReference type="EMBL" id="NYE48601.1"/>
    </source>
</evidence>
<dbReference type="Pfam" id="PF05437">
    <property type="entry name" value="AzlD"/>
    <property type="match status" value="1"/>
</dbReference>
<evidence type="ECO:0000256" key="1">
    <source>
        <dbReference type="SAM" id="Phobius"/>
    </source>
</evidence>
<accession>A0A852TXV7</accession>
<organism evidence="2 3">
    <name type="scientific">Spinactinospora alkalitolerans</name>
    <dbReference type="NCBI Taxonomy" id="687207"/>
    <lineage>
        <taxon>Bacteria</taxon>
        <taxon>Bacillati</taxon>
        <taxon>Actinomycetota</taxon>
        <taxon>Actinomycetes</taxon>
        <taxon>Streptosporangiales</taxon>
        <taxon>Nocardiopsidaceae</taxon>
        <taxon>Spinactinospora</taxon>
    </lineage>
</organism>
<feature type="transmembrane region" description="Helical" evidence="1">
    <location>
        <begin position="68"/>
        <end position="98"/>
    </location>
</feature>
<feature type="transmembrane region" description="Helical" evidence="1">
    <location>
        <begin position="33"/>
        <end position="56"/>
    </location>
</feature>
<reference evidence="2 3" key="1">
    <citation type="submission" date="2020-07" db="EMBL/GenBank/DDBJ databases">
        <title>Sequencing the genomes of 1000 actinobacteria strains.</title>
        <authorList>
            <person name="Klenk H.-P."/>
        </authorList>
    </citation>
    <scope>NUCLEOTIDE SEQUENCE [LARGE SCALE GENOMIC DNA]</scope>
    <source>
        <strain evidence="2 3">CXB654</strain>
    </source>
</reference>
<keyword evidence="1" id="KW-1133">Transmembrane helix</keyword>
<dbReference type="InterPro" id="IPR008407">
    <property type="entry name" value="Brnchd-chn_aa_trnsp_AzlD"/>
</dbReference>